<dbReference type="Proteomes" id="UP000587367">
    <property type="component" value="Unassembled WGS sequence"/>
</dbReference>
<protein>
    <submittedName>
        <fullName evidence="1">Uncharacterized protein</fullName>
    </submittedName>
</protein>
<dbReference type="RefSeq" id="WP_184552745.1">
    <property type="nucleotide sequence ID" value="NZ_JACHKS010000001.1"/>
</dbReference>
<proteinExistence type="predicted"/>
<evidence type="ECO:0000313" key="1">
    <source>
        <dbReference type="EMBL" id="MBB6329598.1"/>
    </source>
</evidence>
<dbReference type="EMBL" id="JACHKS010000001">
    <property type="protein sequence ID" value="MBB6329598.1"/>
    <property type="molecule type" value="Genomic_DNA"/>
</dbReference>
<sequence>MRKLMFYIFLLIFFSCKKNETIYYPDGKPKYINEWKNHILNIKRYDSKGNLIFRGKFKDSRLIDTLYIYDDNDDNETFIKMNDSISNNFFYGTYITKYSTGKITKISPLRFKKGNDLDSILNSSRSYGKEILYNPDGILARETHYKIIGDSSILVSEKIYDEKLKK</sequence>
<keyword evidence="2" id="KW-1185">Reference proteome</keyword>
<comment type="caution">
    <text evidence="1">The sequence shown here is derived from an EMBL/GenBank/DDBJ whole genome shotgun (WGS) entry which is preliminary data.</text>
</comment>
<name>A0ABR6PXH9_9FLAO</name>
<reference evidence="1 2" key="1">
    <citation type="submission" date="2020-08" db="EMBL/GenBank/DDBJ databases">
        <title>Functional genomics of gut bacteria from endangered species of beetles.</title>
        <authorList>
            <person name="Carlos-Shanley C."/>
        </authorList>
    </citation>
    <scope>NUCLEOTIDE SEQUENCE [LARGE SCALE GENOMIC DNA]</scope>
    <source>
        <strain evidence="1 2">S00068</strain>
    </source>
</reference>
<accession>A0ABR6PXH9</accession>
<evidence type="ECO:0000313" key="2">
    <source>
        <dbReference type="Proteomes" id="UP000587367"/>
    </source>
</evidence>
<organism evidence="1 2">
    <name type="scientific">Chryseobacterium sediminis</name>
    <dbReference type="NCBI Taxonomy" id="1679494"/>
    <lineage>
        <taxon>Bacteria</taxon>
        <taxon>Pseudomonadati</taxon>
        <taxon>Bacteroidota</taxon>
        <taxon>Flavobacteriia</taxon>
        <taxon>Flavobacteriales</taxon>
        <taxon>Weeksellaceae</taxon>
        <taxon>Chryseobacterium group</taxon>
        <taxon>Chryseobacterium</taxon>
    </lineage>
</organism>
<dbReference type="SUPFAM" id="SSF82185">
    <property type="entry name" value="Histone H3 K4-specific methyltransferase SET7/9 N-terminal domain"/>
    <property type="match status" value="1"/>
</dbReference>
<dbReference type="PROSITE" id="PS51257">
    <property type="entry name" value="PROKAR_LIPOPROTEIN"/>
    <property type="match status" value="1"/>
</dbReference>
<gene>
    <name evidence="1" type="ORF">HNP24_000548</name>
</gene>